<dbReference type="EMBL" id="JGYU01000002">
    <property type="protein sequence ID" value="KFI57999.1"/>
    <property type="molecule type" value="Genomic_DNA"/>
</dbReference>
<dbReference type="Pfam" id="PF02661">
    <property type="entry name" value="Fic"/>
    <property type="match status" value="1"/>
</dbReference>
<dbReference type="OrthoDB" id="9813719at2"/>
<dbReference type="PROSITE" id="PS51459">
    <property type="entry name" value="FIDO"/>
    <property type="match status" value="1"/>
</dbReference>
<comment type="caution">
    <text evidence="9">The sequence shown here is derived from an EMBL/GenBank/DDBJ whole genome shotgun (WGS) entry which is preliminary data.</text>
</comment>
<feature type="domain" description="Fido" evidence="8">
    <location>
        <begin position="131"/>
        <end position="269"/>
    </location>
</feature>
<proteinExistence type="predicted"/>
<evidence type="ECO:0000256" key="2">
    <source>
        <dbReference type="ARBA" id="ARBA00022695"/>
    </source>
</evidence>
<evidence type="ECO:0000256" key="7">
    <source>
        <dbReference type="ARBA" id="ARBA00048696"/>
    </source>
</evidence>
<evidence type="ECO:0000259" key="8">
    <source>
        <dbReference type="PROSITE" id="PS51459"/>
    </source>
</evidence>
<dbReference type="PANTHER" id="PTHR39560:SF1">
    <property type="entry name" value="PROTEIN ADENYLYLTRANSFERASE FIC-RELATED"/>
    <property type="match status" value="1"/>
</dbReference>
<evidence type="ECO:0000256" key="1">
    <source>
        <dbReference type="ARBA" id="ARBA00022679"/>
    </source>
</evidence>
<keyword evidence="2 9" id="KW-0548">Nucleotidyltransferase</keyword>
<dbReference type="GO" id="GO:0051302">
    <property type="term" value="P:regulation of cell division"/>
    <property type="evidence" value="ECO:0007669"/>
    <property type="project" value="TreeGrafter"/>
</dbReference>
<dbReference type="Pfam" id="PF18495">
    <property type="entry name" value="VbhA"/>
    <property type="match status" value="1"/>
</dbReference>
<evidence type="ECO:0000256" key="4">
    <source>
        <dbReference type="ARBA" id="ARBA00022840"/>
    </source>
</evidence>
<evidence type="ECO:0000256" key="5">
    <source>
        <dbReference type="ARBA" id="ARBA00034531"/>
    </source>
</evidence>
<evidence type="ECO:0000313" key="10">
    <source>
        <dbReference type="Proteomes" id="UP000028995"/>
    </source>
</evidence>
<dbReference type="SUPFAM" id="SSF140931">
    <property type="entry name" value="Fic-like"/>
    <property type="match status" value="1"/>
</dbReference>
<dbReference type="CDD" id="cd11586">
    <property type="entry name" value="VbhA_like"/>
    <property type="match status" value="1"/>
</dbReference>
<evidence type="ECO:0000256" key="3">
    <source>
        <dbReference type="ARBA" id="ARBA00022741"/>
    </source>
</evidence>
<dbReference type="Gene3D" id="1.10.3290.10">
    <property type="entry name" value="Fido-like domain"/>
    <property type="match status" value="1"/>
</dbReference>
<dbReference type="InterPro" id="IPR036597">
    <property type="entry name" value="Fido-like_dom_sf"/>
</dbReference>
<dbReference type="RefSeq" id="WP_024540372.1">
    <property type="nucleotide sequence ID" value="NZ_JGYU01000002.1"/>
</dbReference>
<comment type="catalytic activity">
    <reaction evidence="6">
        <text>L-threonyl-[protein] + ATP = 3-O-(5'-adenylyl)-L-threonyl-[protein] + diphosphate</text>
        <dbReference type="Rhea" id="RHEA:54292"/>
        <dbReference type="Rhea" id="RHEA-COMP:11060"/>
        <dbReference type="Rhea" id="RHEA-COMP:13847"/>
        <dbReference type="ChEBI" id="CHEBI:30013"/>
        <dbReference type="ChEBI" id="CHEBI:30616"/>
        <dbReference type="ChEBI" id="CHEBI:33019"/>
        <dbReference type="ChEBI" id="CHEBI:138113"/>
        <dbReference type="EC" id="2.7.7.108"/>
    </reaction>
</comment>
<sequence>MSASTNGGTTNGVSNDVRRRNVDLALQSVALEGGHIDGGFADAFIAYANGEIDEDRLTERAVARYVHRDAEPEHQTIGTNEAAVDPYLTPGTQVLRNLVGARDAETLSTIEFTLFAVRLIKLQTMRIPARGTVRQLQQIHRYLFQDAYDWAGKLRTVTISKAYTTFLPTHMFVTGIPYCERALADDHYLRGLGHQRFVERMSVHYDDFNVLHPFREGNGRTQRFFWDLVARDAGWRFDWRLIGKRENDVASARAMLVGDYAPLIRMFDKIVKPLSESLTTDDAALRRLVEAMSGMGS</sequence>
<dbReference type="EC" id="2.7.7.108" evidence="5"/>
<dbReference type="STRING" id="35760.BCHO_0079"/>
<gene>
    <name evidence="9" type="ORF">BCHO_0079</name>
</gene>
<dbReference type="GO" id="GO:0070733">
    <property type="term" value="F:AMPylase activity"/>
    <property type="evidence" value="ECO:0007669"/>
    <property type="project" value="UniProtKB-EC"/>
</dbReference>
<protein>
    <recommendedName>
        <fullName evidence="5">protein adenylyltransferase</fullName>
        <ecNumber evidence="5">2.7.7.108</ecNumber>
    </recommendedName>
</protein>
<organism evidence="9 10">
    <name type="scientific">Bifidobacterium choerinum</name>
    <dbReference type="NCBI Taxonomy" id="35760"/>
    <lineage>
        <taxon>Bacteria</taxon>
        <taxon>Bacillati</taxon>
        <taxon>Actinomycetota</taxon>
        <taxon>Actinomycetes</taxon>
        <taxon>Bifidobacteriales</taxon>
        <taxon>Bifidobacteriaceae</taxon>
        <taxon>Bifidobacterium</taxon>
    </lineage>
</organism>
<dbReference type="eggNOG" id="COG2184">
    <property type="taxonomic scope" value="Bacteria"/>
</dbReference>
<keyword evidence="10" id="KW-1185">Reference proteome</keyword>
<accession>A0A087AGU9</accession>
<dbReference type="InterPro" id="IPR033788">
    <property type="entry name" value="VbhA-like"/>
</dbReference>
<keyword evidence="1 9" id="KW-0808">Transferase</keyword>
<dbReference type="GO" id="GO:0005524">
    <property type="term" value="F:ATP binding"/>
    <property type="evidence" value="ECO:0007669"/>
    <property type="project" value="UniProtKB-KW"/>
</dbReference>
<evidence type="ECO:0000256" key="6">
    <source>
        <dbReference type="ARBA" id="ARBA00047939"/>
    </source>
</evidence>
<dbReference type="AlphaFoldDB" id="A0A087AGU9"/>
<name>A0A087AGU9_9BIFI</name>
<keyword evidence="3" id="KW-0547">Nucleotide-binding</keyword>
<dbReference type="InterPro" id="IPR041535">
    <property type="entry name" value="VbhA"/>
</dbReference>
<evidence type="ECO:0000313" key="9">
    <source>
        <dbReference type="EMBL" id="KFI57999.1"/>
    </source>
</evidence>
<dbReference type="InterPro" id="IPR003812">
    <property type="entry name" value="Fido"/>
</dbReference>
<dbReference type="Gene3D" id="1.10.8.1050">
    <property type="entry name" value="Antitoxin VbhA-like"/>
    <property type="match status" value="1"/>
</dbReference>
<reference evidence="9 10" key="1">
    <citation type="submission" date="2014-03" db="EMBL/GenBank/DDBJ databases">
        <title>Genomics of Bifidobacteria.</title>
        <authorList>
            <person name="Ventura M."/>
            <person name="Milani C."/>
            <person name="Lugli G.A."/>
        </authorList>
    </citation>
    <scope>NUCLEOTIDE SEQUENCE [LARGE SCALE GENOMIC DNA]</scope>
    <source>
        <strain evidence="9 10">LMG 10510</strain>
    </source>
</reference>
<comment type="catalytic activity">
    <reaction evidence="7">
        <text>L-tyrosyl-[protein] + ATP = O-(5'-adenylyl)-L-tyrosyl-[protein] + diphosphate</text>
        <dbReference type="Rhea" id="RHEA:54288"/>
        <dbReference type="Rhea" id="RHEA-COMP:10136"/>
        <dbReference type="Rhea" id="RHEA-COMP:13846"/>
        <dbReference type="ChEBI" id="CHEBI:30616"/>
        <dbReference type="ChEBI" id="CHEBI:33019"/>
        <dbReference type="ChEBI" id="CHEBI:46858"/>
        <dbReference type="ChEBI" id="CHEBI:83624"/>
        <dbReference type="EC" id="2.7.7.108"/>
    </reaction>
</comment>
<dbReference type="InterPro" id="IPR043038">
    <property type="entry name" value="VbhA_sf"/>
</dbReference>
<keyword evidence="4" id="KW-0067">ATP-binding</keyword>
<dbReference type="PANTHER" id="PTHR39560">
    <property type="entry name" value="PROTEIN ADENYLYLTRANSFERASE FIC-RELATED"/>
    <property type="match status" value="1"/>
</dbReference>
<dbReference type="Proteomes" id="UP000028995">
    <property type="component" value="Unassembled WGS sequence"/>
</dbReference>